<dbReference type="EMBL" id="CAMAPF010000196">
    <property type="protein sequence ID" value="CAH9112309.1"/>
    <property type="molecule type" value="Genomic_DNA"/>
</dbReference>
<organism evidence="1 2">
    <name type="scientific">Cuscuta epithymum</name>
    <dbReference type="NCBI Taxonomy" id="186058"/>
    <lineage>
        <taxon>Eukaryota</taxon>
        <taxon>Viridiplantae</taxon>
        <taxon>Streptophyta</taxon>
        <taxon>Embryophyta</taxon>
        <taxon>Tracheophyta</taxon>
        <taxon>Spermatophyta</taxon>
        <taxon>Magnoliopsida</taxon>
        <taxon>eudicotyledons</taxon>
        <taxon>Gunneridae</taxon>
        <taxon>Pentapetalae</taxon>
        <taxon>asterids</taxon>
        <taxon>lamiids</taxon>
        <taxon>Solanales</taxon>
        <taxon>Convolvulaceae</taxon>
        <taxon>Cuscuteae</taxon>
        <taxon>Cuscuta</taxon>
        <taxon>Cuscuta subgen. Cuscuta</taxon>
    </lineage>
</organism>
<gene>
    <name evidence="1" type="ORF">CEPIT_LOCUS19885</name>
</gene>
<protein>
    <submittedName>
        <fullName evidence="1">Uncharacterized protein</fullName>
    </submittedName>
</protein>
<dbReference type="AlphaFoldDB" id="A0AAV0E383"/>
<reference evidence="1" key="1">
    <citation type="submission" date="2022-07" db="EMBL/GenBank/DDBJ databases">
        <authorList>
            <person name="Macas J."/>
            <person name="Novak P."/>
            <person name="Neumann P."/>
        </authorList>
    </citation>
    <scope>NUCLEOTIDE SEQUENCE</scope>
</reference>
<name>A0AAV0E383_9ASTE</name>
<sequence>MMPQTWRILKDNEVLSEKFNIPFEALDIGYTYDLRTSRIGRYTLTAKDNREAIVSCVDKVNDRGWQTKFFFVQRSSLHPDGSFLEDAWLNGDKGSMSLRQGLEAEERTRWMLVIGMQDGLYPS</sequence>
<keyword evidence="2" id="KW-1185">Reference proteome</keyword>
<dbReference type="Proteomes" id="UP001152523">
    <property type="component" value="Unassembled WGS sequence"/>
</dbReference>
<proteinExistence type="predicted"/>
<comment type="caution">
    <text evidence="1">The sequence shown here is derived from an EMBL/GenBank/DDBJ whole genome shotgun (WGS) entry which is preliminary data.</text>
</comment>
<evidence type="ECO:0000313" key="2">
    <source>
        <dbReference type="Proteomes" id="UP001152523"/>
    </source>
</evidence>
<accession>A0AAV0E383</accession>
<evidence type="ECO:0000313" key="1">
    <source>
        <dbReference type="EMBL" id="CAH9112309.1"/>
    </source>
</evidence>